<protein>
    <submittedName>
        <fullName evidence="5">EF-hand domain-containing protein</fullName>
    </submittedName>
</protein>
<dbReference type="PROSITE" id="PS50222">
    <property type="entry name" value="EF_HAND_2"/>
    <property type="match status" value="1"/>
</dbReference>
<sequence>MNALLPIRRCAPLLLGLSALALAPAVVAQERTPPAHEMQRTEPPVNDQRGDARRPPPVDTAVPPAFAEVDSNGDGAISRDEAALDARLAANFSSHDLDGDGRLSIAEFQAGHGQRSGDK</sequence>
<dbReference type="CDD" id="cd00051">
    <property type="entry name" value="EFh"/>
    <property type="match status" value="1"/>
</dbReference>
<evidence type="ECO:0000313" key="4">
    <source>
        <dbReference type="EMBL" id="MEI2456260.1"/>
    </source>
</evidence>
<evidence type="ECO:0000313" key="6">
    <source>
        <dbReference type="Proteomes" id="UP001387215"/>
    </source>
</evidence>
<feature type="chain" id="PRO_5043425996" evidence="2">
    <location>
        <begin position="29"/>
        <end position="119"/>
    </location>
</feature>
<feature type="domain" description="EF-hand" evidence="3">
    <location>
        <begin position="83"/>
        <end position="118"/>
    </location>
</feature>
<keyword evidence="2" id="KW-0732">Signal</keyword>
<reference evidence="4 6" key="1">
    <citation type="submission" date="2024-02" db="EMBL/GenBank/DDBJ databases">
        <title>Lysobacter Genome Sequencing and Mining.</title>
        <authorList>
            <person name="Bierman J."/>
            <person name="Walker M.C."/>
        </authorList>
    </citation>
    <scope>NUCLEOTIDE SEQUENCE [LARGE SCALE GENOMIC DNA]</scope>
    <source>
        <strain evidence="4 6">PB6250</strain>
    </source>
</reference>
<dbReference type="InterPro" id="IPR011992">
    <property type="entry name" value="EF-hand-dom_pair"/>
</dbReference>
<reference evidence="5" key="2">
    <citation type="submission" date="2024-06" db="EMBL/GenBank/DDBJ databases">
        <authorList>
            <person name="Li S."/>
        </authorList>
    </citation>
    <scope>NUCLEOTIDE SEQUENCE</scope>
    <source>
        <strain evidence="5">SR10</strain>
    </source>
</reference>
<dbReference type="GO" id="GO:0005509">
    <property type="term" value="F:calcium ion binding"/>
    <property type="evidence" value="ECO:0007669"/>
    <property type="project" value="InterPro"/>
</dbReference>
<organism evidence="5">
    <name type="scientific">Lysobacter firmicutimachus</name>
    <dbReference type="NCBI Taxonomy" id="1792846"/>
    <lineage>
        <taxon>Bacteria</taxon>
        <taxon>Pseudomonadati</taxon>
        <taxon>Pseudomonadota</taxon>
        <taxon>Gammaproteobacteria</taxon>
        <taxon>Lysobacterales</taxon>
        <taxon>Lysobacteraceae</taxon>
        <taxon>Lysobacter</taxon>
    </lineage>
</organism>
<gene>
    <name evidence="5" type="ORF">ABU614_23015</name>
    <name evidence="4" type="ORF">V2J18_16470</name>
</gene>
<accession>A0AAU8MS94</accession>
<evidence type="ECO:0000313" key="5">
    <source>
        <dbReference type="EMBL" id="XCO75173.1"/>
    </source>
</evidence>
<feature type="region of interest" description="Disordered" evidence="1">
    <location>
        <begin position="30"/>
        <end position="78"/>
    </location>
</feature>
<keyword evidence="6" id="KW-1185">Reference proteome</keyword>
<dbReference type="InterPro" id="IPR018247">
    <property type="entry name" value="EF_Hand_1_Ca_BS"/>
</dbReference>
<dbReference type="Proteomes" id="UP001387215">
    <property type="component" value="Unassembled WGS sequence"/>
</dbReference>
<dbReference type="Gene3D" id="1.10.238.10">
    <property type="entry name" value="EF-hand"/>
    <property type="match status" value="1"/>
</dbReference>
<evidence type="ECO:0000256" key="1">
    <source>
        <dbReference type="SAM" id="MobiDB-lite"/>
    </source>
</evidence>
<dbReference type="Pfam" id="PF13202">
    <property type="entry name" value="EF-hand_5"/>
    <property type="match status" value="2"/>
</dbReference>
<dbReference type="SUPFAM" id="SSF47473">
    <property type="entry name" value="EF-hand"/>
    <property type="match status" value="1"/>
</dbReference>
<dbReference type="AlphaFoldDB" id="A0AAU8MS94"/>
<dbReference type="EMBL" id="JBANDL010000002">
    <property type="protein sequence ID" value="MEI2456260.1"/>
    <property type="molecule type" value="Genomic_DNA"/>
</dbReference>
<name>A0AAU8MS94_9GAMM</name>
<dbReference type="InterPro" id="IPR002048">
    <property type="entry name" value="EF_hand_dom"/>
</dbReference>
<proteinExistence type="predicted"/>
<dbReference type="RefSeq" id="WP_064749302.1">
    <property type="nucleotide sequence ID" value="NZ_CP159925.1"/>
</dbReference>
<evidence type="ECO:0000259" key="3">
    <source>
        <dbReference type="PROSITE" id="PS50222"/>
    </source>
</evidence>
<feature type="signal peptide" evidence="2">
    <location>
        <begin position="1"/>
        <end position="28"/>
    </location>
</feature>
<evidence type="ECO:0000256" key="2">
    <source>
        <dbReference type="SAM" id="SignalP"/>
    </source>
</evidence>
<dbReference type="EMBL" id="CP159925">
    <property type="protein sequence ID" value="XCO75173.1"/>
    <property type="molecule type" value="Genomic_DNA"/>
</dbReference>
<dbReference type="PROSITE" id="PS00018">
    <property type="entry name" value="EF_HAND_1"/>
    <property type="match status" value="1"/>
</dbReference>